<dbReference type="PANTHER" id="PTHR36503">
    <property type="entry name" value="BLR2520 PROTEIN"/>
    <property type="match status" value="1"/>
</dbReference>
<dbReference type="InterPro" id="IPR029068">
    <property type="entry name" value="Glyas_Bleomycin-R_OHBP_Dase"/>
</dbReference>
<dbReference type="SUPFAM" id="SSF54593">
    <property type="entry name" value="Glyoxalase/Bleomycin resistance protein/Dihydroxybiphenyl dioxygenase"/>
    <property type="match status" value="1"/>
</dbReference>
<evidence type="ECO:0000259" key="1">
    <source>
        <dbReference type="PROSITE" id="PS51819"/>
    </source>
</evidence>
<proteinExistence type="predicted"/>
<dbReference type="InterPro" id="IPR037523">
    <property type="entry name" value="VOC_core"/>
</dbReference>
<feature type="domain" description="VOC" evidence="1">
    <location>
        <begin position="1"/>
        <end position="120"/>
    </location>
</feature>
<dbReference type="PROSITE" id="PS51819">
    <property type="entry name" value="VOC"/>
    <property type="match status" value="1"/>
</dbReference>
<evidence type="ECO:0000313" key="3">
    <source>
        <dbReference type="Proteomes" id="UP000626148"/>
    </source>
</evidence>
<evidence type="ECO:0000313" key="2">
    <source>
        <dbReference type="EMBL" id="GGX61768.1"/>
    </source>
</evidence>
<keyword evidence="3" id="KW-1185">Reference proteome</keyword>
<dbReference type="AlphaFoldDB" id="A0A918NEN4"/>
<dbReference type="Proteomes" id="UP000626148">
    <property type="component" value="Unassembled WGS sequence"/>
</dbReference>
<dbReference type="Pfam" id="PF00903">
    <property type="entry name" value="Glyoxalase"/>
    <property type="match status" value="1"/>
</dbReference>
<name>A0A918NEN4_9GAMM</name>
<protein>
    <submittedName>
        <fullName evidence="2">Glyoxalase</fullName>
    </submittedName>
</protein>
<dbReference type="InterPro" id="IPR004360">
    <property type="entry name" value="Glyas_Fos-R_dOase_dom"/>
</dbReference>
<dbReference type="PANTHER" id="PTHR36503:SF1">
    <property type="entry name" value="BLR2520 PROTEIN"/>
    <property type="match status" value="1"/>
</dbReference>
<sequence>MITLGVEDVQASVWFYQALGFPKTDFDSDDVAFFSLNGTWLGLYGREDLAEDAGVPSDGGRFSGVTLAHNVESDALVDETLQQAVDAGAKLVKPGQKVFWGGYSGYFADPDGYLWEVAHNPFTWIGPKDED</sequence>
<organism evidence="2 3">
    <name type="scientific">Saccharospirillum salsuginis</name>
    <dbReference type="NCBI Taxonomy" id="418750"/>
    <lineage>
        <taxon>Bacteria</taxon>
        <taxon>Pseudomonadati</taxon>
        <taxon>Pseudomonadota</taxon>
        <taxon>Gammaproteobacteria</taxon>
        <taxon>Oceanospirillales</taxon>
        <taxon>Saccharospirillaceae</taxon>
        <taxon>Saccharospirillum</taxon>
    </lineage>
</organism>
<dbReference type="CDD" id="cd07251">
    <property type="entry name" value="VOC_like"/>
    <property type="match status" value="1"/>
</dbReference>
<comment type="caution">
    <text evidence="2">The sequence shown here is derived from an EMBL/GenBank/DDBJ whole genome shotgun (WGS) entry which is preliminary data.</text>
</comment>
<dbReference type="EMBL" id="BMXR01000008">
    <property type="protein sequence ID" value="GGX61768.1"/>
    <property type="molecule type" value="Genomic_DNA"/>
</dbReference>
<reference evidence="2" key="1">
    <citation type="journal article" date="2014" name="Int. J. Syst. Evol. Microbiol.">
        <title>Complete genome sequence of Corynebacterium casei LMG S-19264T (=DSM 44701T), isolated from a smear-ripened cheese.</title>
        <authorList>
            <consortium name="US DOE Joint Genome Institute (JGI-PGF)"/>
            <person name="Walter F."/>
            <person name="Albersmeier A."/>
            <person name="Kalinowski J."/>
            <person name="Ruckert C."/>
        </authorList>
    </citation>
    <scope>NUCLEOTIDE SEQUENCE</scope>
    <source>
        <strain evidence="2">KCTC 22169</strain>
    </source>
</reference>
<gene>
    <name evidence="2" type="ORF">GCM10007392_32030</name>
</gene>
<accession>A0A918NEN4</accession>
<dbReference type="Gene3D" id="3.10.180.10">
    <property type="entry name" value="2,3-Dihydroxybiphenyl 1,2-Dioxygenase, domain 1"/>
    <property type="match status" value="1"/>
</dbReference>
<reference evidence="2" key="2">
    <citation type="submission" date="2020-09" db="EMBL/GenBank/DDBJ databases">
        <authorList>
            <person name="Sun Q."/>
            <person name="Kim S."/>
        </authorList>
    </citation>
    <scope>NUCLEOTIDE SEQUENCE</scope>
    <source>
        <strain evidence="2">KCTC 22169</strain>
    </source>
</reference>